<dbReference type="EMBL" id="VIWY01000003">
    <property type="protein sequence ID" value="TWG20495.1"/>
    <property type="molecule type" value="Genomic_DNA"/>
</dbReference>
<evidence type="ECO:0000313" key="2">
    <source>
        <dbReference type="EMBL" id="TWG20495.1"/>
    </source>
</evidence>
<protein>
    <submittedName>
        <fullName evidence="2">Alpha-tubulin suppressor-like RCC1 family protein</fullName>
    </submittedName>
</protein>
<organism evidence="2 3">
    <name type="scientific">Actinoplanes teichomyceticus</name>
    <dbReference type="NCBI Taxonomy" id="1867"/>
    <lineage>
        <taxon>Bacteria</taxon>
        <taxon>Bacillati</taxon>
        <taxon>Actinomycetota</taxon>
        <taxon>Actinomycetes</taxon>
        <taxon>Micromonosporales</taxon>
        <taxon>Micromonosporaceae</taxon>
        <taxon>Actinoplanes</taxon>
    </lineage>
</organism>
<accession>A0A561W9E9</accession>
<name>A0A561W9E9_ACTTI</name>
<proteinExistence type="predicted"/>
<gene>
    <name evidence="2" type="ORF">FHX34_10323</name>
</gene>
<dbReference type="PROSITE" id="PS50012">
    <property type="entry name" value="RCC1_3"/>
    <property type="match status" value="6"/>
</dbReference>
<dbReference type="SUPFAM" id="SSF50985">
    <property type="entry name" value="RCC1/BLIP-II"/>
    <property type="match status" value="2"/>
</dbReference>
<evidence type="ECO:0000256" key="1">
    <source>
        <dbReference type="ARBA" id="ARBA00022737"/>
    </source>
</evidence>
<dbReference type="PRINTS" id="PR00633">
    <property type="entry name" value="RCCNDNSATION"/>
</dbReference>
<keyword evidence="3" id="KW-1185">Reference proteome</keyword>
<dbReference type="InterPro" id="IPR000408">
    <property type="entry name" value="Reg_chr_condens"/>
</dbReference>
<dbReference type="Gene3D" id="2.130.10.30">
    <property type="entry name" value="Regulator of chromosome condensation 1/beta-lactamase-inhibitor protein II"/>
    <property type="match status" value="2"/>
</dbReference>
<reference evidence="2 3" key="1">
    <citation type="submission" date="2019-06" db="EMBL/GenBank/DDBJ databases">
        <title>Sequencing the genomes of 1000 actinobacteria strains.</title>
        <authorList>
            <person name="Klenk H.-P."/>
        </authorList>
    </citation>
    <scope>NUCLEOTIDE SEQUENCE [LARGE SCALE GENOMIC DNA]</scope>
    <source>
        <strain evidence="2 3">DSM 43866</strain>
    </source>
</reference>
<sequence>MQGVLRRTISEITTLVILAAVSPAAVTTEAAAAQRHGEPMRQVVAGDTFTCGLSGTETYCWGAKFHGQLGTGGSEEQKTSTPVRVRSPRGVVFTELVAGSFHTCGISAAAAFCWGLNTYGELGEGGTTDQATPARVQAPPGVVFTQLAAGDFHTCGISAAGTYCWGQNTYAALGDGGVADRTTPVRVRTPPGVVFTRLAAGGSHTCGISDAGTYCWGSGTDGQLGDGGTADRRTPVRVRAPRGVAFTQLTAGILVTCGISGAATYCWGANHLGQLGIGGTADRRTPVRVRVPRGVAFTRITAGASYVCGISGARTFCWGDNSHGQLGDGGTAGRATPGLVQAPPGVAFTRLAAGWEHTCGISGARTFCWGWNVNGQLGDGGTTDRTRPVEVVFRRAAGIPATGR</sequence>
<comment type="caution">
    <text evidence="2">The sequence shown here is derived from an EMBL/GenBank/DDBJ whole genome shotgun (WGS) entry which is preliminary data.</text>
</comment>
<dbReference type="InterPro" id="IPR009091">
    <property type="entry name" value="RCC1/BLIP-II"/>
</dbReference>
<dbReference type="InterPro" id="IPR051210">
    <property type="entry name" value="Ub_ligase/GEF_domain"/>
</dbReference>
<dbReference type="PANTHER" id="PTHR22870:SF408">
    <property type="entry name" value="OS09G0560450 PROTEIN"/>
    <property type="match status" value="1"/>
</dbReference>
<keyword evidence="1" id="KW-0677">Repeat</keyword>
<dbReference type="Pfam" id="PF00415">
    <property type="entry name" value="RCC1"/>
    <property type="match status" value="7"/>
</dbReference>
<dbReference type="Proteomes" id="UP000320239">
    <property type="component" value="Unassembled WGS sequence"/>
</dbReference>
<dbReference type="PANTHER" id="PTHR22870">
    <property type="entry name" value="REGULATOR OF CHROMOSOME CONDENSATION"/>
    <property type="match status" value="1"/>
</dbReference>
<dbReference type="AlphaFoldDB" id="A0A561W9E9"/>
<evidence type="ECO:0000313" key="3">
    <source>
        <dbReference type="Proteomes" id="UP000320239"/>
    </source>
</evidence>